<evidence type="ECO:0000256" key="1">
    <source>
        <dbReference type="SAM" id="SignalP"/>
    </source>
</evidence>
<evidence type="ECO:0000313" key="2">
    <source>
        <dbReference type="EMBL" id="PSK89731.1"/>
    </source>
</evidence>
<evidence type="ECO:0000313" key="3">
    <source>
        <dbReference type="Proteomes" id="UP000240572"/>
    </source>
</evidence>
<keyword evidence="3" id="KW-1185">Reference proteome</keyword>
<dbReference type="PROSITE" id="PS51257">
    <property type="entry name" value="PROKAR_LIPOPROTEIN"/>
    <property type="match status" value="1"/>
</dbReference>
<dbReference type="Pfam" id="PF25594">
    <property type="entry name" value="GldB_lipo"/>
    <property type="match status" value="1"/>
</dbReference>
<proteinExistence type="predicted"/>
<sequence>MNYIRLVIWAAMLAASLFILSSCGGGTTQKAPDVSTVTVPYKSYPFYRDFSAIDTNHIAEGLTRLKAKYPGFLDFYLDTLISSGTHGHYTDTSRFLKSFLTYKDYRALFDTVNKAFPDTKIYDEQLKDVFRYTRYYDSSFTVPEHVYYFVSGLNLYTAVTHNETDLGIGLDMFLGRGFEPYARVQIPEYATIRFTPENIPVWAARAIYNSKYPWNPENQNLLELMIQRGKEIYFLEKVLPGLKPELLLGFTPGQLKWCNENEALIYNFFYQSKSSLLFEKDMQKIMRFVTDGPTTGGMPNDSPGNTGSFIGWHIVRKYAAQTHASMHEVLEAKDARQILQAAQYKP</sequence>
<accession>A0A2P8CXN2</accession>
<dbReference type="AlphaFoldDB" id="A0A2P8CXN2"/>
<comment type="caution">
    <text evidence="2">The sequence shown here is derived from an EMBL/GenBank/DDBJ whole genome shotgun (WGS) entry which is preliminary data.</text>
</comment>
<reference evidence="2 3" key="1">
    <citation type="submission" date="2018-03" db="EMBL/GenBank/DDBJ databases">
        <title>Genomic Encyclopedia of Type Strains, Phase III (KMG-III): the genomes of soil and plant-associated and newly described type strains.</title>
        <authorList>
            <person name="Whitman W."/>
        </authorList>
    </citation>
    <scope>NUCLEOTIDE SEQUENCE [LARGE SCALE GENOMIC DNA]</scope>
    <source>
        <strain evidence="2 3">CGMCC 1.12700</strain>
    </source>
</reference>
<dbReference type="EMBL" id="PYGD01000010">
    <property type="protein sequence ID" value="PSK89731.1"/>
    <property type="molecule type" value="Genomic_DNA"/>
</dbReference>
<dbReference type="InterPro" id="IPR019853">
    <property type="entry name" value="GldB-like"/>
</dbReference>
<evidence type="ECO:0008006" key="4">
    <source>
        <dbReference type="Google" id="ProtNLM"/>
    </source>
</evidence>
<organism evidence="2 3">
    <name type="scientific">Taibaiella chishuiensis</name>
    <dbReference type="NCBI Taxonomy" id="1434707"/>
    <lineage>
        <taxon>Bacteria</taxon>
        <taxon>Pseudomonadati</taxon>
        <taxon>Bacteroidota</taxon>
        <taxon>Chitinophagia</taxon>
        <taxon>Chitinophagales</taxon>
        <taxon>Chitinophagaceae</taxon>
        <taxon>Taibaiella</taxon>
    </lineage>
</organism>
<dbReference type="OrthoDB" id="976022at2"/>
<keyword evidence="1" id="KW-0732">Signal</keyword>
<feature type="chain" id="PRO_5015124640" description="Gliding motility-associated lipoprotein GldB" evidence="1">
    <location>
        <begin position="25"/>
        <end position="346"/>
    </location>
</feature>
<feature type="signal peptide" evidence="1">
    <location>
        <begin position="1"/>
        <end position="24"/>
    </location>
</feature>
<dbReference type="Proteomes" id="UP000240572">
    <property type="component" value="Unassembled WGS sequence"/>
</dbReference>
<protein>
    <recommendedName>
        <fullName evidence="4">Gliding motility-associated lipoprotein GldB</fullName>
    </recommendedName>
</protein>
<name>A0A2P8CXN2_9BACT</name>
<gene>
    <name evidence="2" type="ORF">B0I18_11030</name>
</gene>
<dbReference type="RefSeq" id="WP_106524542.1">
    <property type="nucleotide sequence ID" value="NZ_PYGD01000010.1"/>
</dbReference>